<sequence length="73" mass="8955">MDKVNERKILEMLMETEGSDDCSQYFFVTPKLLQNLNYKWEVNVMLMYNSPNTLTHRRFAVKRILKRKDDRRR</sequence>
<gene>
    <name evidence="2" type="primary">Smc5</name>
    <name evidence="2" type="ORF">E2C01_078557</name>
</gene>
<dbReference type="GO" id="GO:0030915">
    <property type="term" value="C:Smc5-Smc6 complex"/>
    <property type="evidence" value="ECO:0007669"/>
    <property type="project" value="TreeGrafter"/>
</dbReference>
<dbReference type="PANTHER" id="PTHR45916:SF1">
    <property type="entry name" value="STRUCTURAL MAINTENANCE OF CHROMOSOMES PROTEIN 5"/>
    <property type="match status" value="1"/>
</dbReference>
<evidence type="ECO:0000313" key="3">
    <source>
        <dbReference type="Proteomes" id="UP000324222"/>
    </source>
</evidence>
<dbReference type="OrthoDB" id="10254973at2759"/>
<dbReference type="GO" id="GO:0005634">
    <property type="term" value="C:nucleus"/>
    <property type="evidence" value="ECO:0007669"/>
    <property type="project" value="TreeGrafter"/>
</dbReference>
<comment type="caution">
    <text evidence="2">The sequence shown here is derived from an EMBL/GenBank/DDBJ whole genome shotgun (WGS) entry which is preliminary data.</text>
</comment>
<dbReference type="GO" id="GO:0000724">
    <property type="term" value="P:double-strand break repair via homologous recombination"/>
    <property type="evidence" value="ECO:0007669"/>
    <property type="project" value="TreeGrafter"/>
</dbReference>
<proteinExistence type="predicted"/>
<organism evidence="2 3">
    <name type="scientific">Portunus trituberculatus</name>
    <name type="common">Swimming crab</name>
    <name type="synonym">Neptunus trituberculatus</name>
    <dbReference type="NCBI Taxonomy" id="210409"/>
    <lineage>
        <taxon>Eukaryota</taxon>
        <taxon>Metazoa</taxon>
        <taxon>Ecdysozoa</taxon>
        <taxon>Arthropoda</taxon>
        <taxon>Crustacea</taxon>
        <taxon>Multicrustacea</taxon>
        <taxon>Malacostraca</taxon>
        <taxon>Eumalacostraca</taxon>
        <taxon>Eucarida</taxon>
        <taxon>Decapoda</taxon>
        <taxon>Pleocyemata</taxon>
        <taxon>Brachyura</taxon>
        <taxon>Eubrachyura</taxon>
        <taxon>Portunoidea</taxon>
        <taxon>Portunidae</taxon>
        <taxon>Portuninae</taxon>
        <taxon>Portunus</taxon>
    </lineage>
</organism>
<dbReference type="GO" id="GO:0003697">
    <property type="term" value="F:single-stranded DNA binding"/>
    <property type="evidence" value="ECO:0007669"/>
    <property type="project" value="TreeGrafter"/>
</dbReference>
<reference evidence="2 3" key="1">
    <citation type="submission" date="2019-05" db="EMBL/GenBank/DDBJ databases">
        <title>Another draft genome of Portunus trituberculatus and its Hox gene families provides insights of decapod evolution.</title>
        <authorList>
            <person name="Jeong J.-H."/>
            <person name="Song I."/>
            <person name="Kim S."/>
            <person name="Choi T."/>
            <person name="Kim D."/>
            <person name="Ryu S."/>
            <person name="Kim W."/>
        </authorList>
    </citation>
    <scope>NUCLEOTIDE SEQUENCE [LARGE SCALE GENOMIC DNA]</scope>
    <source>
        <tissue evidence="2">Muscle</tissue>
    </source>
</reference>
<keyword evidence="1" id="KW-0175">Coiled coil</keyword>
<dbReference type="PANTHER" id="PTHR45916">
    <property type="entry name" value="STRUCTURAL MAINTENANCE OF CHROMOSOMES PROTEIN 5"/>
    <property type="match status" value="1"/>
</dbReference>
<name>A0A5B7IQI9_PORTR</name>
<dbReference type="AlphaFoldDB" id="A0A5B7IQI9"/>
<keyword evidence="3" id="KW-1185">Reference proteome</keyword>
<dbReference type="Proteomes" id="UP000324222">
    <property type="component" value="Unassembled WGS sequence"/>
</dbReference>
<dbReference type="EMBL" id="VSRR010063655">
    <property type="protein sequence ID" value="MPC83837.1"/>
    <property type="molecule type" value="Genomic_DNA"/>
</dbReference>
<evidence type="ECO:0000256" key="1">
    <source>
        <dbReference type="ARBA" id="ARBA00023054"/>
    </source>
</evidence>
<protein>
    <submittedName>
        <fullName evidence="2">Structural maintenance of chromosomes protein 5</fullName>
    </submittedName>
</protein>
<accession>A0A5B7IQI9</accession>
<evidence type="ECO:0000313" key="2">
    <source>
        <dbReference type="EMBL" id="MPC83837.1"/>
    </source>
</evidence>